<comment type="catalytic activity">
    <reaction evidence="2 18 19">
        <text>(6R)-NADPHX = (6S)-NADPHX</text>
        <dbReference type="Rhea" id="RHEA:32227"/>
        <dbReference type="ChEBI" id="CHEBI:64076"/>
        <dbReference type="ChEBI" id="CHEBI:64077"/>
        <dbReference type="EC" id="5.1.99.6"/>
    </reaction>
</comment>
<keyword evidence="12 17" id="KW-0456">Lyase</keyword>
<evidence type="ECO:0000256" key="4">
    <source>
        <dbReference type="ARBA" id="ARBA00009524"/>
    </source>
</evidence>
<feature type="binding site" evidence="17">
    <location>
        <position position="441"/>
    </location>
    <ligand>
        <name>(6S)-NADPHX</name>
        <dbReference type="ChEBI" id="CHEBI:64076"/>
    </ligand>
</feature>
<feature type="binding site" evidence="18">
    <location>
        <begin position="140"/>
        <end position="146"/>
    </location>
    <ligand>
        <name>(6S)-NADPHX</name>
        <dbReference type="ChEBI" id="CHEBI:64076"/>
    </ligand>
</feature>
<dbReference type="Proteomes" id="UP000189545">
    <property type="component" value="Chromosome"/>
</dbReference>
<dbReference type="PANTHER" id="PTHR12592">
    <property type="entry name" value="ATP-DEPENDENT (S)-NAD(P)H-HYDRATE DEHYDRATASE FAMILY MEMBER"/>
    <property type="match status" value="1"/>
</dbReference>
<comment type="caution">
    <text evidence="18">Lacks conserved residue(s) required for the propagation of feature annotation.</text>
</comment>
<dbReference type="HAMAP" id="MF_01965">
    <property type="entry name" value="NADHX_dehydratase"/>
    <property type="match status" value="1"/>
</dbReference>
<dbReference type="OrthoDB" id="9806925at2"/>
<dbReference type="NCBIfam" id="TIGR00197">
    <property type="entry name" value="yjeF_nterm"/>
    <property type="match status" value="1"/>
</dbReference>
<keyword evidence="6 17" id="KW-0547">Nucleotide-binding</keyword>
<feature type="domain" description="YjeF N-terminal" evidence="21">
    <location>
        <begin position="18"/>
        <end position="225"/>
    </location>
</feature>
<dbReference type="InterPro" id="IPR029056">
    <property type="entry name" value="Ribokinase-like"/>
</dbReference>
<comment type="function">
    <text evidence="18">Catalyzes the epimerization of the S- and R-forms of NAD(P)HX, a damaged form of NAD(P)H that is a result of enzymatic or heat-dependent hydration. This is a prerequisite for the S-specific NAD(P)H-hydrate dehydratase to allow the repair of both epimers of NAD(P)HX.</text>
</comment>
<dbReference type="KEGG" id="spsw:Sps_05085"/>
<feature type="binding site" evidence="18">
    <location>
        <position position="172"/>
    </location>
    <ligand>
        <name>K(+)</name>
        <dbReference type="ChEBI" id="CHEBI:29103"/>
    </ligand>
</feature>
<gene>
    <name evidence="18" type="primary">nnrE</name>
    <name evidence="17" type="synonym">nnrD</name>
    <name evidence="22" type="ORF">Sps_05085</name>
</gene>
<dbReference type="Gene3D" id="3.40.1190.20">
    <property type="match status" value="1"/>
</dbReference>
<dbReference type="HAMAP" id="MF_01966">
    <property type="entry name" value="NADHX_epimerase"/>
    <property type="match status" value="1"/>
</dbReference>
<comment type="similarity">
    <text evidence="17">Belongs to the NnrD/CARKD family.</text>
</comment>
<evidence type="ECO:0000256" key="6">
    <source>
        <dbReference type="ARBA" id="ARBA00022741"/>
    </source>
</evidence>
<keyword evidence="22" id="KW-0418">Kinase</keyword>
<dbReference type="PROSITE" id="PS51383">
    <property type="entry name" value="YJEF_C_3"/>
    <property type="match status" value="1"/>
</dbReference>
<dbReference type="RefSeq" id="WP_077754984.1">
    <property type="nucleotide sequence ID" value="NZ_CP014782.1"/>
</dbReference>
<name>A0A1S6HX57_9GAMM</name>
<keyword evidence="13" id="KW-0511">Multifunctional enzyme</keyword>
<dbReference type="PROSITE" id="PS01050">
    <property type="entry name" value="YJEF_C_2"/>
    <property type="match status" value="1"/>
</dbReference>
<dbReference type="GO" id="GO:0052855">
    <property type="term" value="F:ADP-dependent NAD(P)H-hydrate dehydratase activity"/>
    <property type="evidence" value="ECO:0007669"/>
    <property type="project" value="UniProtKB-UniRule"/>
</dbReference>
<evidence type="ECO:0000256" key="14">
    <source>
        <dbReference type="ARBA" id="ARBA00025153"/>
    </source>
</evidence>
<feature type="binding site" evidence="17">
    <location>
        <position position="375"/>
    </location>
    <ligand>
        <name>(6S)-NADPHX</name>
        <dbReference type="ChEBI" id="CHEBI:64076"/>
    </ligand>
</feature>
<comment type="catalytic activity">
    <reaction evidence="1 18 19">
        <text>(6R)-NADHX = (6S)-NADHX</text>
        <dbReference type="Rhea" id="RHEA:32215"/>
        <dbReference type="ChEBI" id="CHEBI:64074"/>
        <dbReference type="ChEBI" id="CHEBI:64075"/>
        <dbReference type="EC" id="5.1.99.6"/>
    </reaction>
</comment>
<evidence type="ECO:0000256" key="17">
    <source>
        <dbReference type="HAMAP-Rule" id="MF_01965"/>
    </source>
</evidence>
<evidence type="ECO:0000256" key="16">
    <source>
        <dbReference type="ARBA" id="ARBA00049209"/>
    </source>
</evidence>
<dbReference type="GO" id="GO:0046496">
    <property type="term" value="P:nicotinamide nucleotide metabolic process"/>
    <property type="evidence" value="ECO:0007669"/>
    <property type="project" value="UniProtKB-UniRule"/>
</dbReference>
<comment type="catalytic activity">
    <reaction evidence="16 17 19">
        <text>(6S)-NADPHX + ADP = AMP + phosphate + NADPH + H(+)</text>
        <dbReference type="Rhea" id="RHEA:32235"/>
        <dbReference type="ChEBI" id="CHEBI:15378"/>
        <dbReference type="ChEBI" id="CHEBI:43474"/>
        <dbReference type="ChEBI" id="CHEBI:57783"/>
        <dbReference type="ChEBI" id="CHEBI:64076"/>
        <dbReference type="ChEBI" id="CHEBI:456215"/>
        <dbReference type="ChEBI" id="CHEBI:456216"/>
        <dbReference type="EC" id="4.2.1.136"/>
    </reaction>
</comment>
<evidence type="ECO:0000256" key="11">
    <source>
        <dbReference type="ARBA" id="ARBA00023235"/>
    </source>
</evidence>
<evidence type="ECO:0000256" key="9">
    <source>
        <dbReference type="ARBA" id="ARBA00022958"/>
    </source>
</evidence>
<dbReference type="InterPro" id="IPR030677">
    <property type="entry name" value="Nnr"/>
</dbReference>
<dbReference type="GO" id="GO:0052856">
    <property type="term" value="F:NAD(P)HX epimerase activity"/>
    <property type="evidence" value="ECO:0007669"/>
    <property type="project" value="UniProtKB-UniRule"/>
</dbReference>
<dbReference type="GO" id="GO:0005524">
    <property type="term" value="F:ATP binding"/>
    <property type="evidence" value="ECO:0007669"/>
    <property type="project" value="UniProtKB-UniRule"/>
</dbReference>
<dbReference type="Pfam" id="PF03853">
    <property type="entry name" value="YjeF_N"/>
    <property type="match status" value="1"/>
</dbReference>
<keyword evidence="23" id="KW-1185">Reference proteome</keyword>
<dbReference type="SUPFAM" id="SSF64153">
    <property type="entry name" value="YjeF N-terminal domain-like"/>
    <property type="match status" value="1"/>
</dbReference>
<dbReference type="EC" id="5.1.99.6" evidence="19"/>
<evidence type="ECO:0000256" key="5">
    <source>
        <dbReference type="ARBA" id="ARBA00022723"/>
    </source>
</evidence>
<comment type="function">
    <text evidence="17">Catalyzes the dehydration of the S-form of NAD(P)HX at the expense of ADP, which is converted to AMP. Together with NAD(P)HX epimerase, which catalyzes the epimerization of the S- and R-forms, the enzyme allows the repair of both epimers of NAD(P)HX, a damaged form of NAD(P)H that is a result of enzymatic or heat-dependent hydration.</text>
</comment>
<evidence type="ECO:0000256" key="12">
    <source>
        <dbReference type="ARBA" id="ARBA00023239"/>
    </source>
</evidence>
<dbReference type="SUPFAM" id="SSF53613">
    <property type="entry name" value="Ribokinase-like"/>
    <property type="match status" value="1"/>
</dbReference>
<evidence type="ECO:0000313" key="23">
    <source>
        <dbReference type="Proteomes" id="UP000189545"/>
    </source>
</evidence>
<evidence type="ECO:0000256" key="15">
    <source>
        <dbReference type="ARBA" id="ARBA00048238"/>
    </source>
</evidence>
<sequence>MLENASVLPCELYKASQISEAELSLVSSGRANYIDLVESAGDAAYRQIVKIKNSETPILVLVGNGNNGADAFVCARHLLAAGYDVSLMAVSRDINAKGASVHSVEYIHARDGFKANAGVIDTPNMGRIIAAEVIIDGLLGIGLKGEIRAPVRDIITAINSSNAWVFSLDLPSGINADTGSGHCVVQANMTMTFGGVKQGLLTGHARQCVGELFFADLGLSAFFPESKVTRVSNDLLADMLLPRARDSHKGLSGKVTVVGGDKGMAGAIKLAAEACLRAGTGLVTVLSRPEHLNIINANRPELMFWGCEVVDMEVYLRLGWANTLIIGPGLGKQSWGYNLFKAVRLSDKPCVVDADALNLLSEEHCNNNNWVLTPHSGEAARLLGITIAEVERDRFAAADNIQKRYGGVVVLKGPGSLIFDGKKCVVAPVGNPGLASGGCGDVLTGVIAALISQGFSLFDAAIMGVIVHGEAADRAVTAGERGMLASDLMPHIRSLVNHL</sequence>
<dbReference type="PIRSF" id="PIRSF017184">
    <property type="entry name" value="Nnr"/>
    <property type="match status" value="1"/>
</dbReference>
<feature type="binding site" evidence="18">
    <location>
        <position position="136"/>
    </location>
    <ligand>
        <name>K(+)</name>
        <dbReference type="ChEBI" id="CHEBI:29103"/>
    </ligand>
</feature>
<organism evidence="22 23">
    <name type="scientific">Shewanella psychrophila</name>
    <dbReference type="NCBI Taxonomy" id="225848"/>
    <lineage>
        <taxon>Bacteria</taxon>
        <taxon>Pseudomonadati</taxon>
        <taxon>Pseudomonadota</taxon>
        <taxon>Gammaproteobacteria</taxon>
        <taxon>Alteromonadales</taxon>
        <taxon>Shewanellaceae</taxon>
        <taxon>Shewanella</taxon>
    </lineage>
</organism>
<proteinExistence type="inferred from homology"/>
<dbReference type="GO" id="GO:0046872">
    <property type="term" value="F:metal ion binding"/>
    <property type="evidence" value="ECO:0007669"/>
    <property type="project" value="UniProtKB-UniRule"/>
</dbReference>
<keyword evidence="5 18" id="KW-0479">Metal-binding</keyword>
<feature type="binding site" evidence="17">
    <location>
        <position position="267"/>
    </location>
    <ligand>
        <name>(6S)-NADPHX</name>
        <dbReference type="ChEBI" id="CHEBI:64076"/>
    </ligand>
</feature>
<feature type="binding site" evidence="18">
    <location>
        <position position="67"/>
    </location>
    <ligand>
        <name>K(+)</name>
        <dbReference type="ChEBI" id="CHEBI:29103"/>
    </ligand>
</feature>
<dbReference type="EMBL" id="CP014782">
    <property type="protein sequence ID" value="AQS40157.1"/>
    <property type="molecule type" value="Genomic_DNA"/>
</dbReference>
<comment type="function">
    <text evidence="14 19">Bifunctional enzyme that catalyzes the epimerization of the S- and R-forms of NAD(P)HX and the dehydration of the S-form of NAD(P)HX at the expense of ADP, which is converted to AMP. This allows the repair of both epimers of NAD(P)HX, a damaged form of NAD(P)H that is a result of enzymatic or heat-dependent hydration.</text>
</comment>
<comment type="similarity">
    <text evidence="18">Belongs to the NnrE/AIBP family.</text>
</comment>
<dbReference type="InterPro" id="IPR004443">
    <property type="entry name" value="YjeF_N_dom"/>
</dbReference>
<feature type="binding site" evidence="18">
    <location>
        <position position="169"/>
    </location>
    <ligand>
        <name>(6S)-NADPHX</name>
        <dbReference type="ChEBI" id="CHEBI:64076"/>
    </ligand>
</feature>
<protein>
    <recommendedName>
        <fullName evidence="19">Bifunctional NAD(P)H-hydrate repair enzyme</fullName>
    </recommendedName>
    <alternativeName>
        <fullName evidence="19">Nicotinamide nucleotide repair protein</fullName>
    </alternativeName>
    <domain>
        <recommendedName>
            <fullName evidence="19">ADP-dependent (S)-NAD(P)H-hydrate dehydratase</fullName>
            <ecNumber evidence="19">4.2.1.136</ecNumber>
        </recommendedName>
        <alternativeName>
            <fullName evidence="19">ADP-dependent NAD(P)HX dehydratase</fullName>
        </alternativeName>
    </domain>
    <domain>
        <recommendedName>
            <fullName evidence="19">NAD(P)H-hydrate epimerase</fullName>
            <ecNumber evidence="19">5.1.99.6</ecNumber>
        </recommendedName>
    </domain>
</protein>
<keyword evidence="22" id="KW-0808">Transferase</keyword>
<feature type="binding site" evidence="17">
    <location>
        <position position="329"/>
    </location>
    <ligand>
        <name>(6S)-NADPHX</name>
        <dbReference type="ChEBI" id="CHEBI:64076"/>
    </ligand>
</feature>
<evidence type="ECO:0000256" key="8">
    <source>
        <dbReference type="ARBA" id="ARBA00022857"/>
    </source>
</evidence>
<dbReference type="Pfam" id="PF01256">
    <property type="entry name" value="Carb_kinase"/>
    <property type="match status" value="1"/>
</dbReference>
<comment type="catalytic activity">
    <reaction evidence="15 17 19">
        <text>(6S)-NADHX + ADP = AMP + phosphate + NADH + H(+)</text>
        <dbReference type="Rhea" id="RHEA:32223"/>
        <dbReference type="ChEBI" id="CHEBI:15378"/>
        <dbReference type="ChEBI" id="CHEBI:43474"/>
        <dbReference type="ChEBI" id="CHEBI:57945"/>
        <dbReference type="ChEBI" id="CHEBI:64074"/>
        <dbReference type="ChEBI" id="CHEBI:456215"/>
        <dbReference type="ChEBI" id="CHEBI:456216"/>
        <dbReference type="EC" id="4.2.1.136"/>
    </reaction>
</comment>
<comment type="cofactor">
    <cofactor evidence="17">
        <name>Mg(2+)</name>
        <dbReference type="ChEBI" id="CHEBI:18420"/>
    </cofactor>
</comment>
<feature type="binding site" evidence="17">
    <location>
        <position position="440"/>
    </location>
    <ligand>
        <name>AMP</name>
        <dbReference type="ChEBI" id="CHEBI:456215"/>
    </ligand>
</feature>
<dbReference type="PANTHER" id="PTHR12592:SF0">
    <property type="entry name" value="ATP-DEPENDENT (S)-NAD(P)H-HYDRATE DEHYDRATASE"/>
    <property type="match status" value="1"/>
</dbReference>
<keyword evidence="11 18" id="KW-0413">Isomerase</keyword>
<comment type="cofactor">
    <cofactor evidence="18 19">
        <name>K(+)</name>
        <dbReference type="ChEBI" id="CHEBI:29103"/>
    </cofactor>
    <text evidence="18 19">Binds 1 potassium ion per subunit.</text>
</comment>
<dbReference type="Gene3D" id="3.40.50.10260">
    <property type="entry name" value="YjeF N-terminal domain"/>
    <property type="match status" value="1"/>
</dbReference>
<dbReference type="FunFam" id="3.40.1190.20:FF:000017">
    <property type="entry name" value="Multifunctional fusion protein"/>
    <property type="match status" value="1"/>
</dbReference>
<evidence type="ECO:0000256" key="18">
    <source>
        <dbReference type="HAMAP-Rule" id="MF_01966"/>
    </source>
</evidence>
<evidence type="ECO:0000259" key="21">
    <source>
        <dbReference type="PROSITE" id="PS51385"/>
    </source>
</evidence>
<keyword evidence="8 17" id="KW-0521">NADP</keyword>
<accession>A0A1S6HX57</accession>
<feature type="domain" description="YjeF C-terminal" evidence="20">
    <location>
        <begin position="232"/>
        <end position="499"/>
    </location>
</feature>
<dbReference type="EC" id="4.2.1.136" evidence="19"/>
<dbReference type="PROSITE" id="PS51385">
    <property type="entry name" value="YJEF_N"/>
    <property type="match status" value="1"/>
</dbReference>
<comment type="similarity">
    <text evidence="4 19">In the C-terminal section; belongs to the NnrD/CARKD family.</text>
</comment>
<comment type="subunit">
    <text evidence="17">Homotetramer.</text>
</comment>
<dbReference type="CDD" id="cd01171">
    <property type="entry name" value="YXKO-related"/>
    <property type="match status" value="1"/>
</dbReference>
<dbReference type="InterPro" id="IPR017953">
    <property type="entry name" value="Carbohydrate_kinase_pred_CS"/>
</dbReference>
<evidence type="ECO:0000256" key="3">
    <source>
        <dbReference type="ARBA" id="ARBA00006001"/>
    </source>
</evidence>
<dbReference type="NCBIfam" id="TIGR00196">
    <property type="entry name" value="yjeF_cterm"/>
    <property type="match status" value="1"/>
</dbReference>
<evidence type="ECO:0000256" key="13">
    <source>
        <dbReference type="ARBA" id="ARBA00023268"/>
    </source>
</evidence>
<dbReference type="STRING" id="225848.Sps_05085"/>
<comment type="similarity">
    <text evidence="3 19">In the N-terminal section; belongs to the NnrE/AIBP family.</text>
</comment>
<evidence type="ECO:0000256" key="1">
    <source>
        <dbReference type="ARBA" id="ARBA00000013"/>
    </source>
</evidence>
<evidence type="ECO:0000313" key="22">
    <source>
        <dbReference type="EMBL" id="AQS40157.1"/>
    </source>
</evidence>
<evidence type="ECO:0000259" key="20">
    <source>
        <dbReference type="PROSITE" id="PS51383"/>
    </source>
</evidence>
<evidence type="ECO:0000256" key="2">
    <source>
        <dbReference type="ARBA" id="ARBA00000909"/>
    </source>
</evidence>
<dbReference type="GO" id="GO:0110051">
    <property type="term" value="P:metabolite repair"/>
    <property type="evidence" value="ECO:0007669"/>
    <property type="project" value="TreeGrafter"/>
</dbReference>
<keyword evidence="9 18" id="KW-0630">Potassium</keyword>
<reference evidence="22 23" key="1">
    <citation type="submission" date="2016-03" db="EMBL/GenBank/DDBJ databases">
        <title>Complete genome sequence of Shewanella psychrophila WP2, a deep sea bacterium isolated from west Pacific sediment.</title>
        <authorList>
            <person name="Xu G."/>
            <person name="Jian H."/>
        </authorList>
    </citation>
    <scope>NUCLEOTIDE SEQUENCE [LARGE SCALE GENOMIC DNA]</scope>
    <source>
        <strain evidence="22 23">WP2</strain>
    </source>
</reference>
<feature type="binding site" evidence="17">
    <location>
        <begin position="412"/>
        <end position="416"/>
    </location>
    <ligand>
        <name>AMP</name>
        <dbReference type="ChEBI" id="CHEBI:456215"/>
    </ligand>
</feature>
<dbReference type="InterPro" id="IPR036652">
    <property type="entry name" value="YjeF_N_dom_sf"/>
</dbReference>
<dbReference type="InterPro" id="IPR000631">
    <property type="entry name" value="CARKD"/>
</dbReference>
<evidence type="ECO:0000256" key="7">
    <source>
        <dbReference type="ARBA" id="ARBA00022840"/>
    </source>
</evidence>
<evidence type="ECO:0000256" key="19">
    <source>
        <dbReference type="PIRNR" id="PIRNR017184"/>
    </source>
</evidence>
<dbReference type="GO" id="GO:0016301">
    <property type="term" value="F:kinase activity"/>
    <property type="evidence" value="ECO:0007669"/>
    <property type="project" value="UniProtKB-KW"/>
</dbReference>
<feature type="binding site" evidence="18">
    <location>
        <begin position="66"/>
        <end position="70"/>
    </location>
    <ligand>
        <name>(6S)-NADPHX</name>
        <dbReference type="ChEBI" id="CHEBI:64076"/>
    </ligand>
</feature>
<dbReference type="AlphaFoldDB" id="A0A1S6HX57"/>
<keyword evidence="10 17" id="KW-0520">NAD</keyword>
<evidence type="ECO:0000256" key="10">
    <source>
        <dbReference type="ARBA" id="ARBA00023027"/>
    </source>
</evidence>
<keyword evidence="7 17" id="KW-0067">ATP-binding</keyword>